<reference evidence="1 2" key="1">
    <citation type="journal article" date="2024" name="Plant Biotechnol. J.">
        <title>Dendrobium thyrsiflorum genome and its molecular insights into genes involved in important horticultural traits.</title>
        <authorList>
            <person name="Chen B."/>
            <person name="Wang J.Y."/>
            <person name="Zheng P.J."/>
            <person name="Li K.L."/>
            <person name="Liang Y.M."/>
            <person name="Chen X.F."/>
            <person name="Zhang C."/>
            <person name="Zhao X."/>
            <person name="He X."/>
            <person name="Zhang G.Q."/>
            <person name="Liu Z.J."/>
            <person name="Xu Q."/>
        </authorList>
    </citation>
    <scope>NUCLEOTIDE SEQUENCE [LARGE SCALE GENOMIC DNA]</scope>
    <source>
        <strain evidence="1">GZMU011</strain>
    </source>
</reference>
<sequence length="73" mass="7750">MDVPLSMPAPFPTSKAQAESMFTPGAITSGFKMPPFSILGPLEEKKATVGDGRIPYSVPLNVIVPVAFGFVLR</sequence>
<comment type="caution">
    <text evidence="1">The sequence shown here is derived from an EMBL/GenBank/DDBJ whole genome shotgun (WGS) entry which is preliminary data.</text>
</comment>
<keyword evidence="2" id="KW-1185">Reference proteome</keyword>
<name>A0ABD0V130_DENTH</name>
<dbReference type="Proteomes" id="UP001552299">
    <property type="component" value="Unassembled WGS sequence"/>
</dbReference>
<gene>
    <name evidence="1" type="ORF">M5K25_010494</name>
</gene>
<evidence type="ECO:0000313" key="1">
    <source>
        <dbReference type="EMBL" id="KAL0918485.1"/>
    </source>
</evidence>
<proteinExistence type="predicted"/>
<evidence type="ECO:0000313" key="2">
    <source>
        <dbReference type="Proteomes" id="UP001552299"/>
    </source>
</evidence>
<dbReference type="AlphaFoldDB" id="A0ABD0V130"/>
<accession>A0ABD0V130</accession>
<protein>
    <submittedName>
        <fullName evidence="1">Uncharacterized protein</fullName>
    </submittedName>
</protein>
<dbReference type="EMBL" id="JANQDX010000009">
    <property type="protein sequence ID" value="KAL0918485.1"/>
    <property type="molecule type" value="Genomic_DNA"/>
</dbReference>
<organism evidence="1 2">
    <name type="scientific">Dendrobium thyrsiflorum</name>
    <name type="common">Pinecone-like raceme dendrobium</name>
    <name type="synonym">Orchid</name>
    <dbReference type="NCBI Taxonomy" id="117978"/>
    <lineage>
        <taxon>Eukaryota</taxon>
        <taxon>Viridiplantae</taxon>
        <taxon>Streptophyta</taxon>
        <taxon>Embryophyta</taxon>
        <taxon>Tracheophyta</taxon>
        <taxon>Spermatophyta</taxon>
        <taxon>Magnoliopsida</taxon>
        <taxon>Liliopsida</taxon>
        <taxon>Asparagales</taxon>
        <taxon>Orchidaceae</taxon>
        <taxon>Epidendroideae</taxon>
        <taxon>Malaxideae</taxon>
        <taxon>Dendrobiinae</taxon>
        <taxon>Dendrobium</taxon>
    </lineage>
</organism>